<evidence type="ECO:0000313" key="3">
    <source>
        <dbReference type="Proteomes" id="UP000436483"/>
    </source>
</evidence>
<dbReference type="Proteomes" id="UP000436483">
    <property type="component" value="Unassembled WGS sequence"/>
</dbReference>
<reference evidence="2 3" key="1">
    <citation type="submission" date="2019-12" db="EMBL/GenBank/DDBJ databases">
        <authorList>
            <person name="Yuan C.-G."/>
        </authorList>
    </citation>
    <scope>NUCLEOTIDE SEQUENCE [LARGE SCALE GENOMIC DNA]</scope>
    <source>
        <strain evidence="2 3">KCTC 23863</strain>
    </source>
</reference>
<accession>A0A7X3MSQ5</accession>
<proteinExistence type="predicted"/>
<dbReference type="EMBL" id="WURB01000008">
    <property type="protein sequence ID" value="MXQ12310.1"/>
    <property type="molecule type" value="Genomic_DNA"/>
</dbReference>
<keyword evidence="1" id="KW-0812">Transmembrane</keyword>
<gene>
    <name evidence="2" type="ORF">GR328_12725</name>
</gene>
<evidence type="ECO:0000256" key="1">
    <source>
        <dbReference type="SAM" id="Phobius"/>
    </source>
</evidence>
<dbReference type="RefSeq" id="WP_160884907.1">
    <property type="nucleotide sequence ID" value="NZ_WURB01000008.1"/>
</dbReference>
<organism evidence="2 3">
    <name type="scientific">Microvirga makkahensis</name>
    <dbReference type="NCBI Taxonomy" id="1128670"/>
    <lineage>
        <taxon>Bacteria</taxon>
        <taxon>Pseudomonadati</taxon>
        <taxon>Pseudomonadota</taxon>
        <taxon>Alphaproteobacteria</taxon>
        <taxon>Hyphomicrobiales</taxon>
        <taxon>Methylobacteriaceae</taxon>
        <taxon>Microvirga</taxon>
    </lineage>
</organism>
<name>A0A7X3MSQ5_9HYPH</name>
<protein>
    <submittedName>
        <fullName evidence="2">Uncharacterized protein</fullName>
    </submittedName>
</protein>
<evidence type="ECO:0000313" key="2">
    <source>
        <dbReference type="EMBL" id="MXQ12310.1"/>
    </source>
</evidence>
<keyword evidence="1" id="KW-1133">Transmembrane helix</keyword>
<comment type="caution">
    <text evidence="2">The sequence shown here is derived from an EMBL/GenBank/DDBJ whole genome shotgun (WGS) entry which is preliminary data.</text>
</comment>
<keyword evidence="3" id="KW-1185">Reference proteome</keyword>
<reference evidence="2 3" key="2">
    <citation type="submission" date="2020-01" db="EMBL/GenBank/DDBJ databases">
        <title>Microvirga sp. nov., an arsenate reduction bacterium isolated from Tibet hotspring sediments.</title>
        <authorList>
            <person name="Xian W.-D."/>
            <person name="Li W.-J."/>
        </authorList>
    </citation>
    <scope>NUCLEOTIDE SEQUENCE [LARGE SCALE GENOMIC DNA]</scope>
    <source>
        <strain evidence="2 3">KCTC 23863</strain>
    </source>
</reference>
<sequence>MNRRTIIIALAVIVVVATALMTYFGSMEDTVAPDSQNPNPAPAAPAQ</sequence>
<feature type="transmembrane region" description="Helical" evidence="1">
    <location>
        <begin position="7"/>
        <end position="25"/>
    </location>
</feature>
<dbReference type="AlphaFoldDB" id="A0A7X3MSQ5"/>
<keyword evidence="1" id="KW-0472">Membrane</keyword>